<keyword evidence="4" id="KW-0285">Flavoprotein</keyword>
<evidence type="ECO:0000256" key="4">
    <source>
        <dbReference type="ARBA" id="ARBA00022630"/>
    </source>
</evidence>
<evidence type="ECO:0000313" key="8">
    <source>
        <dbReference type="Proteomes" id="UP000038040"/>
    </source>
</evidence>
<evidence type="ECO:0000259" key="7">
    <source>
        <dbReference type="PROSITE" id="PS50934"/>
    </source>
</evidence>
<dbReference type="GO" id="GO:0005634">
    <property type="term" value="C:nucleus"/>
    <property type="evidence" value="ECO:0007669"/>
    <property type="project" value="UniProtKB-SubCell"/>
</dbReference>
<dbReference type="InterPro" id="IPR036388">
    <property type="entry name" value="WH-like_DNA-bd_sf"/>
</dbReference>
<dbReference type="Proteomes" id="UP000038040">
    <property type="component" value="Unplaced"/>
</dbReference>
<organism evidence="8 9">
    <name type="scientific">Dracunculus medinensis</name>
    <name type="common">Guinea worm</name>
    <dbReference type="NCBI Taxonomy" id="318479"/>
    <lineage>
        <taxon>Eukaryota</taxon>
        <taxon>Metazoa</taxon>
        <taxon>Ecdysozoa</taxon>
        <taxon>Nematoda</taxon>
        <taxon>Chromadorea</taxon>
        <taxon>Rhabditida</taxon>
        <taxon>Spirurina</taxon>
        <taxon>Dracunculoidea</taxon>
        <taxon>Dracunculidae</taxon>
        <taxon>Dracunculus</taxon>
    </lineage>
</organism>
<dbReference type="PROSITE" id="PS50934">
    <property type="entry name" value="SWIRM"/>
    <property type="match status" value="1"/>
</dbReference>
<feature type="domain" description="SWIRM" evidence="7">
    <location>
        <begin position="46"/>
        <end position="144"/>
    </location>
</feature>
<reference evidence="9" key="1">
    <citation type="submission" date="2017-02" db="UniProtKB">
        <authorList>
            <consortium name="WormBaseParasite"/>
        </authorList>
    </citation>
    <scope>IDENTIFICATION</scope>
</reference>
<comment type="cofactor">
    <cofactor evidence="1">
        <name>FAD</name>
        <dbReference type="ChEBI" id="CHEBI:57692"/>
    </cofactor>
</comment>
<comment type="similarity">
    <text evidence="3">Belongs to the flavin monoamine oxidase family.</text>
</comment>
<dbReference type="InterPro" id="IPR007526">
    <property type="entry name" value="SWIRM"/>
</dbReference>
<dbReference type="InterPro" id="IPR036188">
    <property type="entry name" value="FAD/NAD-bd_sf"/>
</dbReference>
<dbReference type="WBParaSite" id="DME_0001083701-mRNA-1">
    <property type="protein sequence ID" value="DME_0001083701-mRNA-1"/>
    <property type="gene ID" value="DME_0001083701"/>
</dbReference>
<dbReference type="AlphaFoldDB" id="A0A0N4US05"/>
<dbReference type="SUPFAM" id="SSF51905">
    <property type="entry name" value="FAD/NAD(P)-binding domain"/>
    <property type="match status" value="1"/>
</dbReference>
<evidence type="ECO:0000256" key="5">
    <source>
        <dbReference type="ARBA" id="ARBA00022827"/>
    </source>
</evidence>
<name>A0A0N4US05_DRAME</name>
<evidence type="ECO:0000313" key="9">
    <source>
        <dbReference type="WBParaSite" id="DME_0001083701-mRNA-1"/>
    </source>
</evidence>
<dbReference type="GO" id="GO:0140682">
    <property type="term" value="F:FAD-dependent H3K4me/H3K4me3 demethylase activity"/>
    <property type="evidence" value="ECO:0007669"/>
    <property type="project" value="UniProtKB-ARBA"/>
</dbReference>
<comment type="subcellular location">
    <subcellularLocation>
        <location evidence="2">Nucleus</location>
    </subcellularLocation>
</comment>
<protein>
    <submittedName>
        <fullName evidence="9">SWIRM domain-containing protein</fullName>
    </submittedName>
</protein>
<dbReference type="InterPro" id="IPR050281">
    <property type="entry name" value="Flavin_monoamine_oxidase"/>
</dbReference>
<evidence type="ECO:0000256" key="1">
    <source>
        <dbReference type="ARBA" id="ARBA00001974"/>
    </source>
</evidence>
<dbReference type="PANTHER" id="PTHR10742">
    <property type="entry name" value="FLAVIN MONOAMINE OXIDASE"/>
    <property type="match status" value="1"/>
</dbReference>
<dbReference type="Gene3D" id="1.10.10.10">
    <property type="entry name" value="Winged helix-like DNA-binding domain superfamily/Winged helix DNA-binding domain"/>
    <property type="match status" value="1"/>
</dbReference>
<evidence type="ECO:0000256" key="6">
    <source>
        <dbReference type="ARBA" id="ARBA00023002"/>
    </source>
</evidence>
<dbReference type="PANTHER" id="PTHR10742:SF410">
    <property type="entry name" value="LYSINE-SPECIFIC HISTONE DEMETHYLASE 2"/>
    <property type="match status" value="1"/>
</dbReference>
<dbReference type="Gene3D" id="3.50.50.60">
    <property type="entry name" value="FAD/NAD(P)-binding domain"/>
    <property type="match status" value="2"/>
</dbReference>
<dbReference type="InterPro" id="IPR009057">
    <property type="entry name" value="Homeodomain-like_sf"/>
</dbReference>
<proteinExistence type="inferred from homology"/>
<accession>A0A0N4US05</accession>
<evidence type="ECO:0000256" key="3">
    <source>
        <dbReference type="ARBA" id="ARBA00005995"/>
    </source>
</evidence>
<dbReference type="Pfam" id="PF01593">
    <property type="entry name" value="Amino_oxidase"/>
    <property type="match status" value="1"/>
</dbReference>
<dbReference type="Pfam" id="PF04433">
    <property type="entry name" value="SWIRM"/>
    <property type="match status" value="1"/>
</dbReference>
<dbReference type="SUPFAM" id="SSF46689">
    <property type="entry name" value="Homeodomain-like"/>
    <property type="match status" value="1"/>
</dbReference>
<keyword evidence="5" id="KW-0274">FAD</keyword>
<dbReference type="InterPro" id="IPR002937">
    <property type="entry name" value="Amino_oxidase"/>
</dbReference>
<evidence type="ECO:0000256" key="2">
    <source>
        <dbReference type="ARBA" id="ARBA00004123"/>
    </source>
</evidence>
<keyword evidence="6" id="KW-0560">Oxidoreductase</keyword>
<sequence>LLHNSPVRHFINEEYFFDELGMSPVNSRVKKIECVTSDYMMPFNIPNEPSMAFCLRPDVMEYDECTMFPEYVVEPIFYLAIRNLIIALWNLNPFEYLTVEQCKSNLMCRGLARVWYCHELERVWEFLTVKSMINYGFLPLPNSLVLESKCDDLDVIIIGAGISGLGAARQLKSFGANVKVLEAKGKIGGRLVDDWSLGVAVGFGAQLITGIINNPVVVMCEQLGIPYRGVTDDCPLVDSVQGTIAKGVHDQYVDEHFNCLLDVLADWKIKVKGHDLSLYDQLMKHHFTFLRECSLNWTEAEERMFQWQIGNVEFSCGAELKEVSARNWDQNEAVAQFAGVHALLTDGCSELMRKFAESIDVRCNHKVDLIEWKGRKKILVKCANGKRYFSDKVLITVPLAVLQKNGINFVPELPNKKKLALDRLGAGLIEKVFFFGIFYLRMILKLNLIYQI</sequence>